<dbReference type="EMBL" id="LBMM01006417">
    <property type="protein sequence ID" value="KMQ90626.1"/>
    <property type="molecule type" value="Genomic_DNA"/>
</dbReference>
<dbReference type="EMBL" id="LBMM01006410">
    <property type="protein sequence ID" value="KMQ90632.1"/>
    <property type="molecule type" value="Genomic_DNA"/>
</dbReference>
<evidence type="ECO:0000313" key="2">
    <source>
        <dbReference type="EMBL" id="KMQ90629.1"/>
    </source>
</evidence>
<evidence type="ECO:0000313" key="5">
    <source>
        <dbReference type="Proteomes" id="UP000036403"/>
    </source>
</evidence>
<gene>
    <name evidence="4" type="ORF">RF55_9531</name>
    <name evidence="3" type="ORF">RF55_9584</name>
    <name evidence="2" type="ORF">RF55_9591</name>
    <name evidence="1" type="ORF">RF55_9594</name>
</gene>
<dbReference type="EMBL" id="LBMM01006416">
    <property type="protein sequence ID" value="KMQ90629.1"/>
    <property type="molecule type" value="Genomic_DNA"/>
</dbReference>
<keyword evidence="5" id="KW-1185">Reference proteome</keyword>
<organism evidence="4 5">
    <name type="scientific">Lasius niger</name>
    <name type="common">Black garden ant</name>
    <dbReference type="NCBI Taxonomy" id="67767"/>
    <lineage>
        <taxon>Eukaryota</taxon>
        <taxon>Metazoa</taxon>
        <taxon>Ecdysozoa</taxon>
        <taxon>Arthropoda</taxon>
        <taxon>Hexapoda</taxon>
        <taxon>Insecta</taxon>
        <taxon>Pterygota</taxon>
        <taxon>Neoptera</taxon>
        <taxon>Endopterygota</taxon>
        <taxon>Hymenoptera</taxon>
        <taxon>Apocrita</taxon>
        <taxon>Aculeata</taxon>
        <taxon>Formicoidea</taxon>
        <taxon>Formicidae</taxon>
        <taxon>Formicinae</taxon>
        <taxon>Lasius</taxon>
        <taxon>Lasius</taxon>
    </lineage>
</organism>
<dbReference type="Proteomes" id="UP000036403">
    <property type="component" value="Unassembled WGS sequence"/>
</dbReference>
<sequence>MCRVLTRYPIFLVKLSEGPNEIQPDPENSATENRRTRVIASLMFRWSKHLATVLGEGVVTWVPGESLLVLTKLALAGHTVTSGSRCDGF</sequence>
<evidence type="ECO:0000313" key="4">
    <source>
        <dbReference type="EMBL" id="KMQ90680.1"/>
    </source>
</evidence>
<comment type="caution">
    <text evidence="4">The sequence shown here is derived from an EMBL/GenBank/DDBJ whole genome shotgun (WGS) entry which is preliminary data.</text>
</comment>
<dbReference type="AlphaFoldDB" id="A0A0J7NDT7"/>
<reference evidence="4 5" key="1">
    <citation type="submission" date="2015-04" db="EMBL/GenBank/DDBJ databases">
        <title>Lasius niger genome sequencing.</title>
        <authorList>
            <person name="Konorov E.A."/>
            <person name="Nikitin M.A."/>
            <person name="Kirill M.V."/>
            <person name="Chang P."/>
        </authorList>
    </citation>
    <scope>NUCLEOTIDE SEQUENCE [LARGE SCALE GENOMIC DNA]</scope>
    <source>
        <tissue evidence="4">Whole</tissue>
    </source>
</reference>
<accession>A0A0J7NDT7</accession>
<name>A0A0J7NDT7_LASNI</name>
<evidence type="ECO:0000313" key="3">
    <source>
        <dbReference type="EMBL" id="KMQ90632.1"/>
    </source>
</evidence>
<dbReference type="EMBL" id="LBMM01006344">
    <property type="protein sequence ID" value="KMQ90680.1"/>
    <property type="molecule type" value="Genomic_DNA"/>
</dbReference>
<evidence type="ECO:0000313" key="1">
    <source>
        <dbReference type="EMBL" id="KMQ90626.1"/>
    </source>
</evidence>
<protein>
    <submittedName>
        <fullName evidence="4">Uncharacterized protein</fullName>
    </submittedName>
</protein>
<dbReference type="PaxDb" id="67767-A0A0J7NDT7"/>
<proteinExistence type="predicted"/>